<sequence length="92" mass="10179">MTGDGQREKTAKTSVLCEWQLHPLPVSLQHEAITFQDLAAAGHHARLVEGSNKAAKNGFPFRNEVDLHFLVELNNGPLVGQNHVDSRRSDPQ</sequence>
<evidence type="ECO:0000313" key="1">
    <source>
        <dbReference type="EMBL" id="KAK4004297.1"/>
    </source>
</evidence>
<comment type="caution">
    <text evidence="1">The sequence shown here is derived from an EMBL/GenBank/DDBJ whole genome shotgun (WGS) entry which is preliminary data.</text>
</comment>
<accession>A0ABQ9YUF1</accession>
<gene>
    <name evidence="1" type="ORF">OUZ56_006037</name>
</gene>
<reference evidence="1 2" key="1">
    <citation type="journal article" date="2023" name="Nucleic Acids Res.">
        <title>The hologenome of Daphnia magna reveals possible DNA methylation and microbiome-mediated evolution of the host genome.</title>
        <authorList>
            <person name="Chaturvedi A."/>
            <person name="Li X."/>
            <person name="Dhandapani V."/>
            <person name="Marshall H."/>
            <person name="Kissane S."/>
            <person name="Cuenca-Cambronero M."/>
            <person name="Asole G."/>
            <person name="Calvet F."/>
            <person name="Ruiz-Romero M."/>
            <person name="Marangio P."/>
            <person name="Guigo R."/>
            <person name="Rago D."/>
            <person name="Mirbahai L."/>
            <person name="Eastwood N."/>
            <person name="Colbourne J.K."/>
            <person name="Zhou J."/>
            <person name="Mallon E."/>
            <person name="Orsini L."/>
        </authorList>
    </citation>
    <scope>NUCLEOTIDE SEQUENCE [LARGE SCALE GENOMIC DNA]</scope>
    <source>
        <strain evidence="1">LRV0_1</strain>
    </source>
</reference>
<proteinExistence type="predicted"/>
<dbReference type="EMBL" id="JAOYFB010000001">
    <property type="protein sequence ID" value="KAK4004297.1"/>
    <property type="molecule type" value="Genomic_DNA"/>
</dbReference>
<keyword evidence="2" id="KW-1185">Reference proteome</keyword>
<name>A0ABQ9YUF1_9CRUS</name>
<evidence type="ECO:0000313" key="2">
    <source>
        <dbReference type="Proteomes" id="UP001234178"/>
    </source>
</evidence>
<organism evidence="1 2">
    <name type="scientific">Daphnia magna</name>
    <dbReference type="NCBI Taxonomy" id="35525"/>
    <lineage>
        <taxon>Eukaryota</taxon>
        <taxon>Metazoa</taxon>
        <taxon>Ecdysozoa</taxon>
        <taxon>Arthropoda</taxon>
        <taxon>Crustacea</taxon>
        <taxon>Branchiopoda</taxon>
        <taxon>Diplostraca</taxon>
        <taxon>Cladocera</taxon>
        <taxon>Anomopoda</taxon>
        <taxon>Daphniidae</taxon>
        <taxon>Daphnia</taxon>
    </lineage>
</organism>
<dbReference type="Proteomes" id="UP001234178">
    <property type="component" value="Unassembled WGS sequence"/>
</dbReference>
<protein>
    <submittedName>
        <fullName evidence="1">Uncharacterized protein</fullName>
    </submittedName>
</protein>